<evidence type="ECO:0000259" key="1">
    <source>
        <dbReference type="Pfam" id="PF13468"/>
    </source>
</evidence>
<protein>
    <submittedName>
        <fullName evidence="2">VOC family protein</fullName>
    </submittedName>
</protein>
<keyword evidence="3" id="KW-1185">Reference proteome</keyword>
<organism evidence="2 3">
    <name type="scientific">Flaviflexus ciconiae</name>
    <dbReference type="NCBI Taxonomy" id="2496867"/>
    <lineage>
        <taxon>Bacteria</taxon>
        <taxon>Bacillati</taxon>
        <taxon>Actinomycetota</taxon>
        <taxon>Actinomycetes</taxon>
        <taxon>Actinomycetales</taxon>
        <taxon>Actinomycetaceae</taxon>
        <taxon>Flaviflexus</taxon>
    </lineage>
</organism>
<evidence type="ECO:0000313" key="3">
    <source>
        <dbReference type="Proteomes" id="UP000280344"/>
    </source>
</evidence>
<dbReference type="SUPFAM" id="SSF54593">
    <property type="entry name" value="Glyoxalase/Bleomycin resistance protein/Dihydroxybiphenyl dioxygenase"/>
    <property type="match status" value="1"/>
</dbReference>
<dbReference type="Pfam" id="PF13468">
    <property type="entry name" value="Glyoxalase_3"/>
    <property type="match status" value="1"/>
</dbReference>
<accession>A0A3S9PZK6</accession>
<dbReference type="EMBL" id="CP034593">
    <property type="protein sequence ID" value="AZQ77764.1"/>
    <property type="molecule type" value="Genomic_DNA"/>
</dbReference>
<gene>
    <name evidence="2" type="ORF">EJ997_10860</name>
</gene>
<proteinExistence type="predicted"/>
<dbReference type="AlphaFoldDB" id="A0A3S9PZK6"/>
<dbReference type="InterPro" id="IPR025870">
    <property type="entry name" value="Glyoxalase-like_dom"/>
</dbReference>
<dbReference type="PANTHER" id="PTHR40265:SF1">
    <property type="entry name" value="GLYOXALASE-LIKE DOMAIN-CONTAINING PROTEIN"/>
    <property type="match status" value="1"/>
</dbReference>
<dbReference type="KEGG" id="flh:EJ997_10860"/>
<evidence type="ECO:0000313" key="2">
    <source>
        <dbReference type="EMBL" id="AZQ77764.1"/>
    </source>
</evidence>
<dbReference type="InterPro" id="IPR029068">
    <property type="entry name" value="Glyas_Bleomycin-R_OHBP_Dase"/>
</dbReference>
<name>A0A3S9PZK6_9ACTO</name>
<dbReference type="Proteomes" id="UP000280344">
    <property type="component" value="Chromosome"/>
</dbReference>
<dbReference type="Gene3D" id="3.10.180.10">
    <property type="entry name" value="2,3-Dihydroxybiphenyl 1,2-Dioxygenase, domain 1"/>
    <property type="match status" value="1"/>
</dbReference>
<feature type="domain" description="Glyoxalase-like" evidence="1">
    <location>
        <begin position="114"/>
        <end position="289"/>
    </location>
</feature>
<dbReference type="OrthoDB" id="3227561at2"/>
<dbReference type="PANTHER" id="PTHR40265">
    <property type="entry name" value="BLL2707 PROTEIN"/>
    <property type="match status" value="1"/>
</dbReference>
<reference evidence="2 3" key="1">
    <citation type="submission" date="2018-12" db="EMBL/GenBank/DDBJ databases">
        <title>Complete genome sequence of Flaviflexus sp. H23T48.</title>
        <authorList>
            <person name="Bae J.-W."/>
            <person name="Lee J.-Y."/>
        </authorList>
    </citation>
    <scope>NUCLEOTIDE SEQUENCE [LARGE SCALE GENOMIC DNA]</scope>
    <source>
        <strain evidence="2 3">H23T48</strain>
    </source>
</reference>
<sequence length="327" mass="35187">MKCVPLGERISYPAPCRPGVRSSFSRICGSHLALGCPLRLFAFTWVVVVGEIGPWADAQDVKRHTESRDVYTKWVVVCQNGIARQLLTWKLFVSYRRPEGGAMTDHSVGVPPLLDHIVVAAPDLEAVVADFERATGVRPVKGGSHERFGTRNFLISFGGDAYMEFVGIDPELPEPSVPRPFNLDDLADPVVSTWVLHPEDPDAAVESIRAAGIDVGDLSAASRLKPDGELLTWRLTPPLQGGLNGVIPFLIDWEDSVSPAHSVEPRATLQSFVIHANDPDALGGYLAALGTGVDMCCRGDECPSGKCQGELPCLGLAVSGPEGTWTL</sequence>